<gene>
    <name evidence="2" type="ORF">G3I44_16025</name>
</gene>
<dbReference type="EMBL" id="CP048739">
    <property type="protein sequence ID" value="QIB75657.1"/>
    <property type="molecule type" value="Genomic_DNA"/>
</dbReference>
<protein>
    <submittedName>
        <fullName evidence="2">PQQ-binding-like beta-propeller repeat protein</fullName>
    </submittedName>
</protein>
<name>A0A6C0UK93_9EURY</name>
<dbReference type="Gene3D" id="2.130.10.10">
    <property type="entry name" value="YVTN repeat-like/Quinoprotein amine dehydrogenase"/>
    <property type="match status" value="1"/>
</dbReference>
<dbReference type="InterPro" id="IPR015943">
    <property type="entry name" value="WD40/YVTN_repeat-like_dom_sf"/>
</dbReference>
<dbReference type="Proteomes" id="UP000465846">
    <property type="component" value="Chromosome"/>
</dbReference>
<proteinExistence type="predicted"/>
<sequence>MRITRRKALSTILLSTLSGCSAISGRKNSPGWSAPVGSNPLTERIYVDEEYVAVTTPTGGIQLFSTDSGTPVGNNNSRENDSRYAGTPTVSVDKRFLTITDQIHVVNDSGEEIWSESLPDGGYASIESPPVILNGLVYTTTSEGSMYQIDLQQEIISEIDLPPISGYWWDSRGSRVVLGTKSYDTTLCDLNSTEVLWSQSGTSLAHPCLYDTDIITSSIESGQLNAHRVNPDTGMEQWNASLPGIRITFCDRLSDGVLAVVSQNAWESSEPGQVTMIDANSGTITEKYGIPPKTIPSGDVFEGTLFLTTFDGAVLSIAPESGLRELFKYEDKISSPPTVRGENIVFGTNDGQVVLIEY</sequence>
<evidence type="ECO:0000259" key="1">
    <source>
        <dbReference type="Pfam" id="PF13360"/>
    </source>
</evidence>
<reference evidence="2 3" key="1">
    <citation type="submission" date="2020-02" db="EMBL/GenBank/DDBJ databases">
        <title>Whole genome sequence of Halogeometricum borinquense strain wsp4.</title>
        <authorList>
            <person name="Verma D.K."/>
            <person name="Gopal K."/>
            <person name="Prasad E.S."/>
        </authorList>
    </citation>
    <scope>NUCLEOTIDE SEQUENCE [LARGE SCALE GENOMIC DNA]</scope>
    <source>
        <strain evidence="3">wsp4</strain>
    </source>
</reference>
<dbReference type="PROSITE" id="PS51257">
    <property type="entry name" value="PROKAR_LIPOPROTEIN"/>
    <property type="match status" value="1"/>
</dbReference>
<dbReference type="GeneID" id="44080940"/>
<organism evidence="2 3">
    <name type="scientific">Halogeometricum borinquense</name>
    <dbReference type="NCBI Taxonomy" id="60847"/>
    <lineage>
        <taxon>Archaea</taxon>
        <taxon>Methanobacteriati</taxon>
        <taxon>Methanobacteriota</taxon>
        <taxon>Stenosarchaea group</taxon>
        <taxon>Halobacteria</taxon>
        <taxon>Halobacteriales</taxon>
        <taxon>Haloferacaceae</taxon>
        <taxon>Halogeometricum</taxon>
    </lineage>
</organism>
<dbReference type="Pfam" id="PF13360">
    <property type="entry name" value="PQQ_2"/>
    <property type="match status" value="1"/>
</dbReference>
<accession>A0A6C0UK93</accession>
<evidence type="ECO:0000313" key="2">
    <source>
        <dbReference type="EMBL" id="QIB75657.1"/>
    </source>
</evidence>
<feature type="domain" description="Pyrrolo-quinoline quinone repeat" evidence="1">
    <location>
        <begin position="59"/>
        <end position="151"/>
    </location>
</feature>
<dbReference type="RefSeq" id="WP_163487413.1">
    <property type="nucleotide sequence ID" value="NZ_CP048739.1"/>
</dbReference>
<dbReference type="AlphaFoldDB" id="A0A6C0UK93"/>
<dbReference type="InterPro" id="IPR011047">
    <property type="entry name" value="Quinoprotein_ADH-like_sf"/>
</dbReference>
<dbReference type="SUPFAM" id="SSF50998">
    <property type="entry name" value="Quinoprotein alcohol dehydrogenase-like"/>
    <property type="match status" value="1"/>
</dbReference>
<evidence type="ECO:0000313" key="3">
    <source>
        <dbReference type="Proteomes" id="UP000465846"/>
    </source>
</evidence>
<dbReference type="InterPro" id="IPR002372">
    <property type="entry name" value="PQQ_rpt_dom"/>
</dbReference>
<dbReference type="PANTHER" id="PTHR34512">
    <property type="entry name" value="CELL SURFACE PROTEIN"/>
    <property type="match status" value="1"/>
</dbReference>
<dbReference type="PANTHER" id="PTHR34512:SF30">
    <property type="entry name" value="OUTER MEMBRANE PROTEIN ASSEMBLY FACTOR BAMB"/>
    <property type="match status" value="1"/>
</dbReference>